<dbReference type="PANTHER" id="PTHR43876">
    <property type="entry name" value="UBIQUINONE BIOSYNTHESIS MONOOXYGENASE COQ6, MITOCHONDRIAL"/>
    <property type="match status" value="1"/>
</dbReference>
<keyword evidence="4" id="KW-0285">Flavoprotein</keyword>
<keyword evidence="10" id="KW-1185">Reference proteome</keyword>
<dbReference type="NCBIfam" id="TIGR01988">
    <property type="entry name" value="Ubi-OHases"/>
    <property type="match status" value="1"/>
</dbReference>
<dbReference type="Proteomes" id="UP000094622">
    <property type="component" value="Unassembled WGS sequence"/>
</dbReference>
<dbReference type="GO" id="GO:0071949">
    <property type="term" value="F:FAD binding"/>
    <property type="evidence" value="ECO:0007669"/>
    <property type="project" value="InterPro"/>
</dbReference>
<reference evidence="9 10" key="1">
    <citation type="submission" date="2016-07" db="EMBL/GenBank/DDBJ databases">
        <title>Draft Genome Sequence of Methylobrevis pamukkalensis PK2.</title>
        <authorList>
            <person name="Vasilenko O.V."/>
            <person name="Doronina N.V."/>
            <person name="Shmareva M.N."/>
            <person name="Tarlachkov S.V."/>
            <person name="Mustakhimov I."/>
            <person name="Trotsenko Y.A."/>
        </authorList>
    </citation>
    <scope>NUCLEOTIDE SEQUENCE [LARGE SCALE GENOMIC DNA]</scope>
    <source>
        <strain evidence="9 10">PK2</strain>
    </source>
</reference>
<name>A0A1E3H4P2_9HYPH</name>
<dbReference type="Pfam" id="PF01494">
    <property type="entry name" value="FAD_binding_3"/>
    <property type="match status" value="1"/>
</dbReference>
<dbReference type="Gene3D" id="3.50.50.60">
    <property type="entry name" value="FAD/NAD(P)-binding domain"/>
    <property type="match status" value="1"/>
</dbReference>
<keyword evidence="6 9" id="KW-0560">Oxidoreductase</keyword>
<comment type="caution">
    <text evidence="9">The sequence shown here is derived from an EMBL/GenBank/DDBJ whole genome shotgun (WGS) entry which is preliminary data.</text>
</comment>
<dbReference type="InterPro" id="IPR036188">
    <property type="entry name" value="FAD/NAD-bd_sf"/>
</dbReference>
<accession>A0A1E3H4P2</accession>
<dbReference type="GO" id="GO:0016705">
    <property type="term" value="F:oxidoreductase activity, acting on paired donors, with incorporation or reduction of molecular oxygen"/>
    <property type="evidence" value="ECO:0007669"/>
    <property type="project" value="InterPro"/>
</dbReference>
<comment type="pathway">
    <text evidence="2">Cofactor biosynthesis; ubiquinone biosynthesis.</text>
</comment>
<protein>
    <submittedName>
        <fullName evidence="9">2-octaprenylphenol hydroxylase</fullName>
        <ecNumber evidence="9">1.14.13.-</ecNumber>
    </submittedName>
</protein>
<dbReference type="InterPro" id="IPR051205">
    <property type="entry name" value="UbiH/COQ6_monooxygenase"/>
</dbReference>
<dbReference type="PATRIC" id="fig|1439726.3.peg.1465"/>
<organism evidence="9 10">
    <name type="scientific">Methylobrevis pamukkalensis</name>
    <dbReference type="NCBI Taxonomy" id="1439726"/>
    <lineage>
        <taxon>Bacteria</taxon>
        <taxon>Pseudomonadati</taxon>
        <taxon>Pseudomonadota</taxon>
        <taxon>Alphaproteobacteria</taxon>
        <taxon>Hyphomicrobiales</taxon>
        <taxon>Pleomorphomonadaceae</taxon>
        <taxon>Methylobrevis</taxon>
    </lineage>
</organism>
<dbReference type="UniPathway" id="UPA00232"/>
<proteinExistence type="inferred from homology"/>
<sequence length="351" mass="36572">MDETFDVIVVGGGPAGLLAGLAIAGAGQSVALVAPPSPPEDHRTTALLTGSVDLLKSVGVYDAIAPRTAPLRVMRLIDGTSRLMRAPETAFEAREIGLESFGVNVANRVLTDALDAAIRADARITRIDRPAVAVGLSPHAARVTTDAGTISGRLVVGADGRNSLVREAAGIAVRRWSYDQVAIVANVLHTAPHEDTSTELHTETGPFTMVPLGPNRVAIVCVERPDVAARLAALDDDALSQEFTRRSHFLLGRMTMDGPRQAFPLAGLAASALTGERCALVGEAAHAFPPIARRASISACATSPILRRCWAAPAISGAIPARRKPWPPMAGPAASMSAAARWGSICSTARS</sequence>
<dbReference type="GO" id="GO:0006744">
    <property type="term" value="P:ubiquinone biosynthetic process"/>
    <property type="evidence" value="ECO:0007669"/>
    <property type="project" value="UniProtKB-UniPathway"/>
</dbReference>
<evidence type="ECO:0000313" key="10">
    <source>
        <dbReference type="Proteomes" id="UP000094622"/>
    </source>
</evidence>
<evidence type="ECO:0000313" key="9">
    <source>
        <dbReference type="EMBL" id="ODN71280.1"/>
    </source>
</evidence>
<dbReference type="RefSeq" id="WP_342586229.1">
    <property type="nucleotide sequence ID" value="NZ_MCRJ01000025.1"/>
</dbReference>
<gene>
    <name evidence="9" type="primary">ubiI</name>
    <name evidence="9" type="ORF">A6302_01395</name>
</gene>
<keyword evidence="5" id="KW-0274">FAD</keyword>
<dbReference type="EC" id="1.14.13.-" evidence="9"/>
<evidence type="ECO:0000259" key="8">
    <source>
        <dbReference type="Pfam" id="PF01494"/>
    </source>
</evidence>
<dbReference type="PRINTS" id="PR00420">
    <property type="entry name" value="RNGMNOXGNASE"/>
</dbReference>
<evidence type="ECO:0000256" key="5">
    <source>
        <dbReference type="ARBA" id="ARBA00022827"/>
    </source>
</evidence>
<comment type="cofactor">
    <cofactor evidence="1">
        <name>FAD</name>
        <dbReference type="ChEBI" id="CHEBI:57692"/>
    </cofactor>
</comment>
<dbReference type="InterPro" id="IPR010971">
    <property type="entry name" value="UbiH/COQ6"/>
</dbReference>
<dbReference type="SUPFAM" id="SSF51905">
    <property type="entry name" value="FAD/NAD(P)-binding domain"/>
    <property type="match status" value="1"/>
</dbReference>
<dbReference type="EMBL" id="MCRJ01000025">
    <property type="protein sequence ID" value="ODN71280.1"/>
    <property type="molecule type" value="Genomic_DNA"/>
</dbReference>
<evidence type="ECO:0000256" key="1">
    <source>
        <dbReference type="ARBA" id="ARBA00001974"/>
    </source>
</evidence>
<evidence type="ECO:0000256" key="7">
    <source>
        <dbReference type="ARBA" id="ARBA00023033"/>
    </source>
</evidence>
<evidence type="ECO:0000256" key="6">
    <source>
        <dbReference type="ARBA" id="ARBA00023002"/>
    </source>
</evidence>
<feature type="domain" description="FAD-binding" evidence="8">
    <location>
        <begin position="5"/>
        <end position="291"/>
    </location>
</feature>
<dbReference type="GO" id="GO:0004497">
    <property type="term" value="F:monooxygenase activity"/>
    <property type="evidence" value="ECO:0007669"/>
    <property type="project" value="UniProtKB-KW"/>
</dbReference>
<dbReference type="PANTHER" id="PTHR43876:SF7">
    <property type="entry name" value="UBIQUINONE BIOSYNTHESIS MONOOXYGENASE COQ6, MITOCHONDRIAL"/>
    <property type="match status" value="1"/>
</dbReference>
<comment type="similarity">
    <text evidence="3">Belongs to the UbiH/COQ6 family.</text>
</comment>
<evidence type="ECO:0000256" key="2">
    <source>
        <dbReference type="ARBA" id="ARBA00004749"/>
    </source>
</evidence>
<dbReference type="AlphaFoldDB" id="A0A1E3H4P2"/>
<dbReference type="InterPro" id="IPR002938">
    <property type="entry name" value="FAD-bd"/>
</dbReference>
<evidence type="ECO:0000256" key="4">
    <source>
        <dbReference type="ARBA" id="ARBA00022630"/>
    </source>
</evidence>
<keyword evidence="7" id="KW-0503">Monooxygenase</keyword>
<evidence type="ECO:0000256" key="3">
    <source>
        <dbReference type="ARBA" id="ARBA00005349"/>
    </source>
</evidence>